<evidence type="ECO:0000313" key="1">
    <source>
        <dbReference type="EMBL" id="KAF7803810.1"/>
    </source>
</evidence>
<proteinExistence type="predicted"/>
<dbReference type="Proteomes" id="UP000634136">
    <property type="component" value="Unassembled WGS sequence"/>
</dbReference>
<keyword evidence="2" id="KW-1185">Reference proteome</keyword>
<name>A0A834W095_9FABA</name>
<organism evidence="1 2">
    <name type="scientific">Senna tora</name>
    <dbReference type="NCBI Taxonomy" id="362788"/>
    <lineage>
        <taxon>Eukaryota</taxon>
        <taxon>Viridiplantae</taxon>
        <taxon>Streptophyta</taxon>
        <taxon>Embryophyta</taxon>
        <taxon>Tracheophyta</taxon>
        <taxon>Spermatophyta</taxon>
        <taxon>Magnoliopsida</taxon>
        <taxon>eudicotyledons</taxon>
        <taxon>Gunneridae</taxon>
        <taxon>Pentapetalae</taxon>
        <taxon>rosids</taxon>
        <taxon>fabids</taxon>
        <taxon>Fabales</taxon>
        <taxon>Fabaceae</taxon>
        <taxon>Caesalpinioideae</taxon>
        <taxon>Cassia clade</taxon>
        <taxon>Senna</taxon>
    </lineage>
</organism>
<dbReference type="EMBL" id="JAAIUW010000013">
    <property type="protein sequence ID" value="KAF7803810.1"/>
    <property type="molecule type" value="Genomic_DNA"/>
</dbReference>
<dbReference type="AlphaFoldDB" id="A0A834W095"/>
<accession>A0A834W095</accession>
<comment type="caution">
    <text evidence="1">The sequence shown here is derived from an EMBL/GenBank/DDBJ whole genome shotgun (WGS) entry which is preliminary data.</text>
</comment>
<sequence>MSPLQRGASQVVDQPDNSVDNKVVWNPCWVGVYIGVPEEAKVAVIDVMMDALGADWV</sequence>
<evidence type="ECO:0000313" key="2">
    <source>
        <dbReference type="Proteomes" id="UP000634136"/>
    </source>
</evidence>
<protein>
    <submittedName>
        <fullName evidence="1">Uncharacterized protein</fullName>
    </submittedName>
</protein>
<gene>
    <name evidence="1" type="ORF">G2W53_042921</name>
</gene>
<reference evidence="1" key="1">
    <citation type="submission" date="2020-09" db="EMBL/GenBank/DDBJ databases">
        <title>Genome-Enabled Discovery of Anthraquinone Biosynthesis in Senna tora.</title>
        <authorList>
            <person name="Kang S.-H."/>
            <person name="Pandey R.P."/>
            <person name="Lee C.-M."/>
            <person name="Sim J.-S."/>
            <person name="Jeong J.-T."/>
            <person name="Choi B.-S."/>
            <person name="Jung M."/>
            <person name="Ginzburg D."/>
            <person name="Zhao K."/>
            <person name="Won S.Y."/>
            <person name="Oh T.-J."/>
            <person name="Yu Y."/>
            <person name="Kim N.-H."/>
            <person name="Lee O.R."/>
            <person name="Lee T.-H."/>
            <person name="Bashyal P."/>
            <person name="Kim T.-S."/>
            <person name="Lee W.-H."/>
            <person name="Kawkins C."/>
            <person name="Kim C.-K."/>
            <person name="Kim J.S."/>
            <person name="Ahn B.O."/>
            <person name="Rhee S.Y."/>
            <person name="Sohng J.K."/>
        </authorList>
    </citation>
    <scope>NUCLEOTIDE SEQUENCE</scope>
    <source>
        <tissue evidence="1">Leaf</tissue>
    </source>
</reference>